<sequence>MWRLRTTRPFIQSQTGCGRGFGHQNCLGVINGVDGKMQNRAHALGSQLTMTFLTVTEGTRAKVTLKDELEIENILM</sequence>
<name>A0A8X6IG91_NEPPI</name>
<organism evidence="1 2">
    <name type="scientific">Nephila pilipes</name>
    <name type="common">Giant wood spider</name>
    <name type="synonym">Nephila maculata</name>
    <dbReference type="NCBI Taxonomy" id="299642"/>
    <lineage>
        <taxon>Eukaryota</taxon>
        <taxon>Metazoa</taxon>
        <taxon>Ecdysozoa</taxon>
        <taxon>Arthropoda</taxon>
        <taxon>Chelicerata</taxon>
        <taxon>Arachnida</taxon>
        <taxon>Araneae</taxon>
        <taxon>Araneomorphae</taxon>
        <taxon>Entelegynae</taxon>
        <taxon>Araneoidea</taxon>
        <taxon>Nephilidae</taxon>
        <taxon>Nephila</taxon>
    </lineage>
</organism>
<evidence type="ECO:0000313" key="1">
    <source>
        <dbReference type="EMBL" id="GFS44570.1"/>
    </source>
</evidence>
<reference evidence="1" key="1">
    <citation type="submission" date="2020-08" db="EMBL/GenBank/DDBJ databases">
        <title>Multicomponent nature underlies the extraordinary mechanical properties of spider dragline silk.</title>
        <authorList>
            <person name="Kono N."/>
            <person name="Nakamura H."/>
            <person name="Mori M."/>
            <person name="Yoshida Y."/>
            <person name="Ohtoshi R."/>
            <person name="Malay A.D."/>
            <person name="Moran D.A.P."/>
            <person name="Tomita M."/>
            <person name="Numata K."/>
            <person name="Arakawa K."/>
        </authorList>
    </citation>
    <scope>NUCLEOTIDE SEQUENCE</scope>
</reference>
<proteinExistence type="predicted"/>
<accession>A0A8X6IG91</accession>
<comment type="caution">
    <text evidence="1">The sequence shown here is derived from an EMBL/GenBank/DDBJ whole genome shotgun (WGS) entry which is preliminary data.</text>
</comment>
<gene>
    <name evidence="1" type="ORF">NPIL_498161</name>
</gene>
<evidence type="ECO:0000313" key="2">
    <source>
        <dbReference type="Proteomes" id="UP000887013"/>
    </source>
</evidence>
<dbReference type="EMBL" id="BMAW01044437">
    <property type="protein sequence ID" value="GFS44570.1"/>
    <property type="molecule type" value="Genomic_DNA"/>
</dbReference>
<dbReference type="Proteomes" id="UP000887013">
    <property type="component" value="Unassembled WGS sequence"/>
</dbReference>
<keyword evidence="2" id="KW-1185">Reference proteome</keyword>
<dbReference type="AlphaFoldDB" id="A0A8X6IG91"/>
<protein>
    <submittedName>
        <fullName evidence="1">Uncharacterized protein</fullName>
    </submittedName>
</protein>